<evidence type="ECO:0000313" key="3">
    <source>
        <dbReference type="Proteomes" id="UP000194236"/>
    </source>
</evidence>
<feature type="region of interest" description="Disordered" evidence="1">
    <location>
        <begin position="1"/>
        <end position="21"/>
    </location>
</feature>
<name>A0A1Y3AQD7_EURMA</name>
<dbReference type="AlphaFoldDB" id="A0A1Y3AQD7"/>
<evidence type="ECO:0000313" key="2">
    <source>
        <dbReference type="EMBL" id="OTF69833.1"/>
    </source>
</evidence>
<comment type="caution">
    <text evidence="2">The sequence shown here is derived from an EMBL/GenBank/DDBJ whole genome shotgun (WGS) entry which is preliminary data.</text>
</comment>
<dbReference type="EMBL" id="MUJZ01068620">
    <property type="protein sequence ID" value="OTF69833.1"/>
    <property type="molecule type" value="Genomic_DNA"/>
</dbReference>
<proteinExistence type="predicted"/>
<dbReference type="Proteomes" id="UP000194236">
    <property type="component" value="Unassembled WGS sequence"/>
</dbReference>
<protein>
    <submittedName>
        <fullName evidence="2">Uncharacterized protein</fullName>
    </submittedName>
</protein>
<keyword evidence="3" id="KW-1185">Reference proteome</keyword>
<gene>
    <name evidence="2" type="ORF">BLA29_007695</name>
</gene>
<organism evidence="2 3">
    <name type="scientific">Euroglyphus maynei</name>
    <name type="common">Mayne's house dust mite</name>
    <dbReference type="NCBI Taxonomy" id="6958"/>
    <lineage>
        <taxon>Eukaryota</taxon>
        <taxon>Metazoa</taxon>
        <taxon>Ecdysozoa</taxon>
        <taxon>Arthropoda</taxon>
        <taxon>Chelicerata</taxon>
        <taxon>Arachnida</taxon>
        <taxon>Acari</taxon>
        <taxon>Acariformes</taxon>
        <taxon>Sarcoptiformes</taxon>
        <taxon>Astigmata</taxon>
        <taxon>Psoroptidia</taxon>
        <taxon>Analgoidea</taxon>
        <taxon>Pyroglyphidae</taxon>
        <taxon>Pyroglyphinae</taxon>
        <taxon>Euroglyphus</taxon>
    </lineage>
</organism>
<accession>A0A1Y3AQD7</accession>
<sequence length="82" mass="9392">MYRFNNSRISSTENINVPESNSVEEKNLLPSTLNNVIFKSVPIVLTIIKFRKLNVDDHGSSYTIDSDEEFKQTALFLVDIKI</sequence>
<evidence type="ECO:0000256" key="1">
    <source>
        <dbReference type="SAM" id="MobiDB-lite"/>
    </source>
</evidence>
<reference evidence="2 3" key="1">
    <citation type="submission" date="2017-03" db="EMBL/GenBank/DDBJ databases">
        <title>Genome Survey of Euroglyphus maynei.</title>
        <authorList>
            <person name="Arlian L.G."/>
            <person name="Morgan M.S."/>
            <person name="Rider S.D."/>
        </authorList>
    </citation>
    <scope>NUCLEOTIDE SEQUENCE [LARGE SCALE GENOMIC DNA]</scope>
    <source>
        <strain evidence="2">Arlian Lab</strain>
        <tissue evidence="2">Whole body</tissue>
    </source>
</reference>